<feature type="transmembrane region" description="Helical" evidence="1">
    <location>
        <begin position="177"/>
        <end position="195"/>
    </location>
</feature>
<accession>A0A1Y5PA95</accession>
<dbReference type="PANTHER" id="PTHR43027">
    <property type="entry name" value="DOXORUBICIN RESISTANCE ABC TRANSPORTER PERMEASE PROTEIN DRRC-RELATED"/>
    <property type="match status" value="1"/>
</dbReference>
<dbReference type="GO" id="GO:0043190">
    <property type="term" value="C:ATP-binding cassette (ABC) transporter complex"/>
    <property type="evidence" value="ECO:0007669"/>
    <property type="project" value="InterPro"/>
</dbReference>
<proteinExistence type="predicted"/>
<reference evidence="2" key="1">
    <citation type="submission" date="2016-03" db="EMBL/GenBank/DDBJ databases">
        <authorList>
            <person name="Ploux O."/>
        </authorList>
    </citation>
    <scope>NUCLEOTIDE SEQUENCE</scope>
    <source>
        <strain evidence="2">UC10</strain>
    </source>
</reference>
<organism evidence="2">
    <name type="scientific">uncultured Mycobacterium sp</name>
    <dbReference type="NCBI Taxonomy" id="171292"/>
    <lineage>
        <taxon>Bacteria</taxon>
        <taxon>Bacillati</taxon>
        <taxon>Actinomycetota</taxon>
        <taxon>Actinomycetes</taxon>
        <taxon>Mycobacteriales</taxon>
        <taxon>Mycobacteriaceae</taxon>
        <taxon>Mycobacterium</taxon>
        <taxon>environmental samples</taxon>
    </lineage>
</organism>
<dbReference type="InterPro" id="IPR000412">
    <property type="entry name" value="ABC_2_transport"/>
</dbReference>
<dbReference type="EMBL" id="FLQS01000019">
    <property type="protein sequence ID" value="SBS75713.1"/>
    <property type="molecule type" value="Genomic_DNA"/>
</dbReference>
<keyword evidence="1" id="KW-0472">Membrane</keyword>
<feature type="transmembrane region" description="Helical" evidence="1">
    <location>
        <begin position="63"/>
        <end position="88"/>
    </location>
</feature>
<dbReference type="PANTHER" id="PTHR43027:SF1">
    <property type="entry name" value="DOXORUBICIN RESISTANCE ABC TRANSPORTER PERMEASE PROTEIN DRRC-RELATED"/>
    <property type="match status" value="1"/>
</dbReference>
<feature type="transmembrane region" description="Helical" evidence="1">
    <location>
        <begin position="32"/>
        <end position="51"/>
    </location>
</feature>
<evidence type="ECO:0000256" key="1">
    <source>
        <dbReference type="SAM" id="Phobius"/>
    </source>
</evidence>
<feature type="transmembrane region" description="Helical" evidence="1">
    <location>
        <begin position="144"/>
        <end position="170"/>
    </location>
</feature>
<dbReference type="AlphaFoldDB" id="A0A1Y5PA95"/>
<feature type="transmembrane region" description="Helical" evidence="1">
    <location>
        <begin position="230"/>
        <end position="256"/>
    </location>
</feature>
<name>A0A1Y5PA95_9MYCO</name>
<dbReference type="PIRSF" id="PIRSF006648">
    <property type="entry name" value="DrrB"/>
    <property type="match status" value="1"/>
</dbReference>
<gene>
    <name evidence="2" type="ORF">MHPYR_240017</name>
    <name evidence="3" type="ORF">MHPYR_260040</name>
</gene>
<dbReference type="InterPro" id="IPR052902">
    <property type="entry name" value="ABC-2_transporter"/>
</dbReference>
<keyword evidence="1" id="KW-1133">Transmembrane helix</keyword>
<dbReference type="GO" id="GO:0140359">
    <property type="term" value="F:ABC-type transporter activity"/>
    <property type="evidence" value="ECO:0007669"/>
    <property type="project" value="InterPro"/>
</dbReference>
<keyword evidence="1" id="KW-0812">Transmembrane</keyword>
<sequence length="264" mass="27982">MTADVSPQRRSLAVESWLFAGQLLKHWRREPVVPIQALVFPTVLLITYYLLVGKSIVRLTGTGSLYGLVPTCAVAGAMLGALAAGMAIPFERDGGLLSQLWVLPVHRASALTGRLLAEAVRTLVGSTLITAVGIGLGLRFDAGWLAVIPFTLVPVGVVIVYSMIVIAISVRSRQGTVLMWLGVPSVSAVFASSGSPPVEMLPAWLRPLIEFQPMAPTIGFMRALAQGGPLLWPFLLSSMWAIGLTAVFAPLAISGYRAAAASPR</sequence>
<dbReference type="EMBL" id="FLQS01000017">
    <property type="protein sequence ID" value="SBS75557.1"/>
    <property type="molecule type" value="Genomic_DNA"/>
</dbReference>
<evidence type="ECO:0000313" key="3">
    <source>
        <dbReference type="EMBL" id="SBS75713.1"/>
    </source>
</evidence>
<protein>
    <submittedName>
        <fullName evidence="2">ABC-2 type transporter</fullName>
    </submittedName>
</protein>
<evidence type="ECO:0000313" key="2">
    <source>
        <dbReference type="EMBL" id="SBS75557.1"/>
    </source>
</evidence>